<dbReference type="AlphaFoldDB" id="A0A1E1L981"/>
<feature type="compositionally biased region" description="Basic and acidic residues" evidence="2">
    <location>
        <begin position="381"/>
        <end position="396"/>
    </location>
</feature>
<keyword evidence="4" id="KW-1185">Reference proteome</keyword>
<proteinExistence type="predicted"/>
<evidence type="ECO:0000256" key="2">
    <source>
        <dbReference type="SAM" id="MobiDB-lite"/>
    </source>
</evidence>
<sequence length="492" mass="56477">MASVFDDDDLDPPEQIFVGSEDGGVFAFDGQVLRFRDHAYATDVAQYMPLLQLEPLRTKKGTVAARPLRHDSKPLSWWQSQCVFRGLKSSGSIEDLQKALRGHEDDPMSDEMLELRDRARDLLEAKIKEREENWLHDMSNDEKAMKDPRRFLKEEFPPGSSDSEKTVLLSTPFVANIQYTAEELGLGCEYTFAPTDGDAVVRMVRYWVVIGRHRRTVTQEIRMIERETQRLKREQEEGRQDLRRKNKYMRTNQLETEGAVAKSKDWDVIGLWNITCPQIEAGWGVRNLTMKLHVEKTEKGSQLFAEFDFGALTGVLRFEKKKYDAILPLKRSQPHNDNVVKEEEENNEVKKQQEPVYNDDEASEKSSDTYDEYEADDEEKQDQNDQRNSSPEDFHFTCHPQPSTHPECNYHYRGEVISEEVIDDAPDTTLYGITICGFPGKTLKGDIESAAFEVSTFTGVKAGEIETAQCDVKEDWAKGHVKKAYEVLSPEL</sequence>
<protein>
    <submittedName>
        <fullName evidence="3">Uncharacterized protein</fullName>
    </submittedName>
</protein>
<accession>A0A1E1L981</accession>
<reference evidence="4" key="1">
    <citation type="submission" date="2016-03" db="EMBL/GenBank/DDBJ databases">
        <authorList>
            <person name="Guldener U."/>
        </authorList>
    </citation>
    <scope>NUCLEOTIDE SEQUENCE [LARGE SCALE GENOMIC DNA]</scope>
    <source>
        <strain evidence="4">04CH-RAC-A.6.1</strain>
    </source>
</reference>
<feature type="compositionally biased region" description="Acidic residues" evidence="2">
    <location>
        <begin position="369"/>
        <end position="380"/>
    </location>
</feature>
<evidence type="ECO:0000313" key="3">
    <source>
        <dbReference type="EMBL" id="CZT07075.1"/>
    </source>
</evidence>
<dbReference type="OrthoDB" id="4630416at2759"/>
<feature type="coiled-coil region" evidence="1">
    <location>
        <begin position="214"/>
        <end position="241"/>
    </location>
</feature>
<name>A0A1E1L981_9HELO</name>
<feature type="region of interest" description="Disordered" evidence="2">
    <location>
        <begin position="334"/>
        <end position="401"/>
    </location>
</feature>
<gene>
    <name evidence="3" type="ORF">RAG0_12662</name>
</gene>
<dbReference type="Proteomes" id="UP000178912">
    <property type="component" value="Unassembled WGS sequence"/>
</dbReference>
<evidence type="ECO:0000256" key="1">
    <source>
        <dbReference type="SAM" id="Coils"/>
    </source>
</evidence>
<organism evidence="3 4">
    <name type="scientific">Rhynchosporium agropyri</name>
    <dbReference type="NCBI Taxonomy" id="914238"/>
    <lineage>
        <taxon>Eukaryota</taxon>
        <taxon>Fungi</taxon>
        <taxon>Dikarya</taxon>
        <taxon>Ascomycota</taxon>
        <taxon>Pezizomycotina</taxon>
        <taxon>Leotiomycetes</taxon>
        <taxon>Helotiales</taxon>
        <taxon>Ploettnerulaceae</taxon>
        <taxon>Rhynchosporium</taxon>
    </lineage>
</organism>
<keyword evidence="1" id="KW-0175">Coiled coil</keyword>
<evidence type="ECO:0000313" key="4">
    <source>
        <dbReference type="Proteomes" id="UP000178912"/>
    </source>
</evidence>
<dbReference type="EMBL" id="FJUX01000092">
    <property type="protein sequence ID" value="CZT07075.1"/>
    <property type="molecule type" value="Genomic_DNA"/>
</dbReference>